<protein>
    <submittedName>
        <fullName evidence="1">Uncharacterized protein</fullName>
    </submittedName>
</protein>
<reference evidence="1 2" key="1">
    <citation type="submission" date="2024-01" db="EMBL/GenBank/DDBJ databases">
        <title>The genomes of 5 underutilized Papilionoideae crops provide insights into root nodulation and disease resistanc.</title>
        <authorList>
            <person name="Jiang F."/>
        </authorList>
    </citation>
    <scope>NUCLEOTIDE SEQUENCE [LARGE SCALE GENOMIC DNA]</scope>
    <source>
        <strain evidence="1">DUOXIRENSHENG_FW03</strain>
        <tissue evidence="1">Leaves</tissue>
    </source>
</reference>
<evidence type="ECO:0000313" key="1">
    <source>
        <dbReference type="EMBL" id="KAK7385236.1"/>
    </source>
</evidence>
<dbReference type="EMBL" id="JAYMYS010000008">
    <property type="protein sequence ID" value="KAK7385236.1"/>
    <property type="molecule type" value="Genomic_DNA"/>
</dbReference>
<comment type="caution">
    <text evidence="1">The sequence shown here is derived from an EMBL/GenBank/DDBJ whole genome shotgun (WGS) entry which is preliminary data.</text>
</comment>
<dbReference type="AlphaFoldDB" id="A0AAN9RXT4"/>
<gene>
    <name evidence="1" type="ORF">VNO78_30950</name>
</gene>
<organism evidence="1 2">
    <name type="scientific">Psophocarpus tetragonolobus</name>
    <name type="common">Winged bean</name>
    <name type="synonym">Dolichos tetragonolobus</name>
    <dbReference type="NCBI Taxonomy" id="3891"/>
    <lineage>
        <taxon>Eukaryota</taxon>
        <taxon>Viridiplantae</taxon>
        <taxon>Streptophyta</taxon>
        <taxon>Embryophyta</taxon>
        <taxon>Tracheophyta</taxon>
        <taxon>Spermatophyta</taxon>
        <taxon>Magnoliopsida</taxon>
        <taxon>eudicotyledons</taxon>
        <taxon>Gunneridae</taxon>
        <taxon>Pentapetalae</taxon>
        <taxon>rosids</taxon>
        <taxon>fabids</taxon>
        <taxon>Fabales</taxon>
        <taxon>Fabaceae</taxon>
        <taxon>Papilionoideae</taxon>
        <taxon>50 kb inversion clade</taxon>
        <taxon>NPAAA clade</taxon>
        <taxon>indigoferoid/millettioid clade</taxon>
        <taxon>Phaseoleae</taxon>
        <taxon>Psophocarpus</taxon>
    </lineage>
</organism>
<name>A0AAN9RXT4_PSOTE</name>
<evidence type="ECO:0000313" key="2">
    <source>
        <dbReference type="Proteomes" id="UP001386955"/>
    </source>
</evidence>
<accession>A0AAN9RXT4</accession>
<dbReference type="Proteomes" id="UP001386955">
    <property type="component" value="Unassembled WGS sequence"/>
</dbReference>
<sequence length="215" mass="25302">MVKQGWDIYTLTWCHRPRGDRGLLQPSRQCLLRWQGATEIFYNRPNVIIIAIDSLQTPHRVFEIGEGLDLNSCMERQWSTGKGLTYDGDDLLDKVTGIRMFILPKSIWFLNWIPWTRALLIRFSFDDFKEETDNIFRDNWKRNVRSHLRGSRIVRLPVIQASVTKLRLLPVLGMLTLLLTEVDFLKCLGKLFALINALDINTFVVDFFRFRVRTR</sequence>
<keyword evidence="2" id="KW-1185">Reference proteome</keyword>
<proteinExistence type="predicted"/>